<dbReference type="Pfam" id="PF06441">
    <property type="entry name" value="EHN"/>
    <property type="match status" value="1"/>
</dbReference>
<feature type="domain" description="Epoxide hydrolase N-terminal" evidence="4">
    <location>
        <begin position="47"/>
        <end position="90"/>
    </location>
</feature>
<reference evidence="5" key="1">
    <citation type="journal article" date="2021" name="IMA Fungus">
        <title>Genomic characterization of three marine fungi, including Emericellopsis atlantica sp. nov. with signatures of a generalist lifestyle and marine biomass degradation.</title>
        <authorList>
            <person name="Hagestad O.C."/>
            <person name="Hou L."/>
            <person name="Andersen J.H."/>
            <person name="Hansen E.H."/>
            <person name="Altermark B."/>
            <person name="Li C."/>
            <person name="Kuhnert E."/>
            <person name="Cox R.J."/>
            <person name="Crous P.W."/>
            <person name="Spatafora J.W."/>
            <person name="Lail K."/>
            <person name="Amirebrahimi M."/>
            <person name="Lipzen A."/>
            <person name="Pangilinan J."/>
            <person name="Andreopoulos W."/>
            <person name="Hayes R.D."/>
            <person name="Ng V."/>
            <person name="Grigoriev I.V."/>
            <person name="Jackson S.A."/>
            <person name="Sutton T.D.S."/>
            <person name="Dobson A.D.W."/>
            <person name="Rama T."/>
        </authorList>
    </citation>
    <scope>NUCLEOTIDE SEQUENCE</scope>
    <source>
        <strain evidence="5">TRa3180A</strain>
    </source>
</reference>
<evidence type="ECO:0000256" key="2">
    <source>
        <dbReference type="ARBA" id="ARBA00022797"/>
    </source>
</evidence>
<evidence type="ECO:0000313" key="6">
    <source>
        <dbReference type="Proteomes" id="UP000887226"/>
    </source>
</evidence>
<dbReference type="OrthoDB" id="7130006at2759"/>
<sequence>MTPEIFTILVPQEKMESLNTKLALAEFPDELENSKWDLGIPLTSRIRLNQAPQYHTSISVDGLDAQDIHFIHQVSPVKNAIPLLFVQRWSKLTSSSSHPGSFIEAFHILPLLSQPGGPAFHIVAPSLPNYGFSEGVKKRGFKGAQHAETSSHLNIVHGLQPKFKKNPILALQHSLAPYSEAEKAGFARTKWFLDEGRGYFIEQSTKPQTLAYALNDSPPWTEEEILTWVSIYQFSRAGPGAAHRIYYETVNREKTSAWNGDVKLGSTYNPKELAVFPKTWEMTMGNVVFVATNDSGGHFYTTERPELPVRDLRILFGKGGGVYGVVNGKNGYDTVREGQTLIVEECQYPCHLRRNPLLLVSRIT</sequence>
<dbReference type="SUPFAM" id="SSF53474">
    <property type="entry name" value="alpha/beta-Hydrolases"/>
    <property type="match status" value="1"/>
</dbReference>
<comment type="similarity">
    <text evidence="1">Belongs to the peptidase S33 family.</text>
</comment>
<accession>A0A9P7Z8C0</accession>
<comment type="caution">
    <text evidence="5">The sequence shown here is derived from an EMBL/GenBank/DDBJ whole genome shotgun (WGS) entry which is preliminary data.</text>
</comment>
<dbReference type="InterPro" id="IPR029058">
    <property type="entry name" value="AB_hydrolase_fold"/>
</dbReference>
<keyword evidence="6" id="KW-1185">Reference proteome</keyword>
<evidence type="ECO:0000256" key="3">
    <source>
        <dbReference type="ARBA" id="ARBA00022801"/>
    </source>
</evidence>
<dbReference type="EMBL" id="MU253786">
    <property type="protein sequence ID" value="KAG9246992.1"/>
    <property type="molecule type" value="Genomic_DNA"/>
</dbReference>
<dbReference type="Proteomes" id="UP000887226">
    <property type="component" value="Unassembled WGS sequence"/>
</dbReference>
<evidence type="ECO:0000256" key="1">
    <source>
        <dbReference type="ARBA" id="ARBA00010088"/>
    </source>
</evidence>
<organism evidence="5 6">
    <name type="scientific">Calycina marina</name>
    <dbReference type="NCBI Taxonomy" id="1763456"/>
    <lineage>
        <taxon>Eukaryota</taxon>
        <taxon>Fungi</taxon>
        <taxon>Dikarya</taxon>
        <taxon>Ascomycota</taxon>
        <taxon>Pezizomycotina</taxon>
        <taxon>Leotiomycetes</taxon>
        <taxon>Helotiales</taxon>
        <taxon>Pezizellaceae</taxon>
        <taxon>Calycina</taxon>
    </lineage>
</organism>
<name>A0A9P7Z8C0_9HELO</name>
<protein>
    <submittedName>
        <fullName evidence="5">Alpha/Beta hydrolase protein</fullName>
    </submittedName>
</protein>
<keyword evidence="3 5" id="KW-0378">Hydrolase</keyword>
<dbReference type="Gene3D" id="3.40.50.1820">
    <property type="entry name" value="alpha/beta hydrolase"/>
    <property type="match status" value="2"/>
</dbReference>
<dbReference type="PANTHER" id="PTHR21661">
    <property type="entry name" value="EPOXIDE HYDROLASE 1-RELATED"/>
    <property type="match status" value="1"/>
</dbReference>
<dbReference type="InterPro" id="IPR010497">
    <property type="entry name" value="Epoxide_hydro_N"/>
</dbReference>
<keyword evidence="2" id="KW-0058">Aromatic hydrocarbons catabolism</keyword>
<evidence type="ECO:0000259" key="4">
    <source>
        <dbReference type="Pfam" id="PF06441"/>
    </source>
</evidence>
<dbReference type="PIRSF" id="PIRSF001112">
    <property type="entry name" value="Epoxide_hydrolase"/>
    <property type="match status" value="1"/>
</dbReference>
<dbReference type="AlphaFoldDB" id="A0A9P7Z8C0"/>
<evidence type="ECO:0000313" key="5">
    <source>
        <dbReference type="EMBL" id="KAG9246992.1"/>
    </source>
</evidence>
<proteinExistence type="inferred from homology"/>
<dbReference type="GO" id="GO:0004301">
    <property type="term" value="F:epoxide hydrolase activity"/>
    <property type="evidence" value="ECO:0007669"/>
    <property type="project" value="TreeGrafter"/>
</dbReference>
<dbReference type="GO" id="GO:0097176">
    <property type="term" value="P:epoxide metabolic process"/>
    <property type="evidence" value="ECO:0007669"/>
    <property type="project" value="TreeGrafter"/>
</dbReference>
<dbReference type="PANTHER" id="PTHR21661:SF35">
    <property type="entry name" value="EPOXIDE HYDROLASE"/>
    <property type="match status" value="1"/>
</dbReference>
<gene>
    <name evidence="5" type="ORF">BJ878DRAFT_558466</name>
</gene>
<dbReference type="InterPro" id="IPR016292">
    <property type="entry name" value="Epoxide_hydrolase"/>
</dbReference>